<feature type="transmembrane region" description="Helical" evidence="8">
    <location>
        <begin position="190"/>
        <end position="209"/>
    </location>
</feature>
<dbReference type="InterPro" id="IPR052017">
    <property type="entry name" value="TSUP"/>
</dbReference>
<feature type="transmembrane region" description="Helical" evidence="8">
    <location>
        <begin position="133"/>
        <end position="154"/>
    </location>
</feature>
<keyword evidence="3" id="KW-0813">Transport</keyword>
<dbReference type="STRING" id="1802511.A3E15_00005"/>
<dbReference type="PANTHER" id="PTHR30269">
    <property type="entry name" value="TRANSMEMBRANE PROTEIN YFCA"/>
    <property type="match status" value="1"/>
</dbReference>
<keyword evidence="4 8" id="KW-1003">Cell membrane</keyword>
<evidence type="ECO:0000313" key="10">
    <source>
        <dbReference type="Proteomes" id="UP000177794"/>
    </source>
</evidence>
<evidence type="ECO:0000256" key="6">
    <source>
        <dbReference type="ARBA" id="ARBA00022989"/>
    </source>
</evidence>
<dbReference type="GO" id="GO:0005886">
    <property type="term" value="C:plasma membrane"/>
    <property type="evidence" value="ECO:0007669"/>
    <property type="project" value="UniProtKB-SubCell"/>
</dbReference>
<dbReference type="Pfam" id="PF01925">
    <property type="entry name" value="TauE"/>
    <property type="match status" value="1"/>
</dbReference>
<dbReference type="EMBL" id="MGGX01000010">
    <property type="protein sequence ID" value="OGM56173.1"/>
    <property type="molecule type" value="Genomic_DNA"/>
</dbReference>
<evidence type="ECO:0000256" key="8">
    <source>
        <dbReference type="RuleBase" id="RU363041"/>
    </source>
</evidence>
<evidence type="ECO:0000256" key="7">
    <source>
        <dbReference type="ARBA" id="ARBA00023136"/>
    </source>
</evidence>
<keyword evidence="6 8" id="KW-1133">Transmembrane helix</keyword>
<comment type="caution">
    <text evidence="9">The sequence shown here is derived from an EMBL/GenBank/DDBJ whole genome shotgun (WGS) entry which is preliminary data.</text>
</comment>
<dbReference type="InterPro" id="IPR002781">
    <property type="entry name" value="TM_pro_TauE-like"/>
</dbReference>
<name>A0A1F8AWP9_9BACT</name>
<dbReference type="Proteomes" id="UP000177794">
    <property type="component" value="Unassembled WGS sequence"/>
</dbReference>
<feature type="transmembrane region" description="Helical" evidence="8">
    <location>
        <begin position="94"/>
        <end position="112"/>
    </location>
</feature>
<sequence length="241" mass="26117">MEILFLTILTFLSGILGTITGFGISTIMVPVVLLFLPFPETLLLVGVIHWFGDVWKMYFFKHGFDVKLLISFAVPGIIMAYAGARMALTLPEALLTRAVGIILLTYVVYLFFRPDFKLKANFLTASFGGSGSGFLGGISGVGGGALRAVVLTAFNLEKSAYIFISGLTGFAIDASRITTYFLGGTRISGNLTQGLLFFIPASFFGAWVAKKVVNKIPQAKFRTIISIFLLIIGLKFLIFPG</sequence>
<protein>
    <recommendedName>
        <fullName evidence="8">Probable membrane transporter protein</fullName>
    </recommendedName>
</protein>
<evidence type="ECO:0000313" key="9">
    <source>
        <dbReference type="EMBL" id="OGM56173.1"/>
    </source>
</evidence>
<evidence type="ECO:0000256" key="4">
    <source>
        <dbReference type="ARBA" id="ARBA00022475"/>
    </source>
</evidence>
<comment type="similarity">
    <text evidence="2 8">Belongs to the 4-toluene sulfonate uptake permease (TSUP) (TC 2.A.102) family.</text>
</comment>
<evidence type="ECO:0000256" key="3">
    <source>
        <dbReference type="ARBA" id="ARBA00022448"/>
    </source>
</evidence>
<keyword evidence="5 8" id="KW-0812">Transmembrane</keyword>
<evidence type="ECO:0000256" key="1">
    <source>
        <dbReference type="ARBA" id="ARBA00004651"/>
    </source>
</evidence>
<gene>
    <name evidence="9" type="ORF">A3E15_00005</name>
</gene>
<evidence type="ECO:0000256" key="5">
    <source>
        <dbReference type="ARBA" id="ARBA00022692"/>
    </source>
</evidence>
<organism evidence="9 10">
    <name type="scientific">Candidatus Woesebacteria bacterium RIFCSPHIGHO2_12_FULL_42_9</name>
    <dbReference type="NCBI Taxonomy" id="1802511"/>
    <lineage>
        <taxon>Bacteria</taxon>
        <taxon>Candidatus Woeseibacteriota</taxon>
    </lineage>
</organism>
<dbReference type="PANTHER" id="PTHR30269:SF37">
    <property type="entry name" value="MEMBRANE TRANSPORTER PROTEIN"/>
    <property type="match status" value="1"/>
</dbReference>
<accession>A0A1F8AWP9</accession>
<keyword evidence="7 8" id="KW-0472">Membrane</keyword>
<evidence type="ECO:0000256" key="2">
    <source>
        <dbReference type="ARBA" id="ARBA00009142"/>
    </source>
</evidence>
<reference evidence="9 10" key="1">
    <citation type="journal article" date="2016" name="Nat. Commun.">
        <title>Thousands of microbial genomes shed light on interconnected biogeochemical processes in an aquifer system.</title>
        <authorList>
            <person name="Anantharaman K."/>
            <person name="Brown C.T."/>
            <person name="Hug L.A."/>
            <person name="Sharon I."/>
            <person name="Castelle C.J."/>
            <person name="Probst A.J."/>
            <person name="Thomas B.C."/>
            <person name="Singh A."/>
            <person name="Wilkins M.J."/>
            <person name="Karaoz U."/>
            <person name="Brodie E.L."/>
            <person name="Williams K.H."/>
            <person name="Hubbard S.S."/>
            <person name="Banfield J.F."/>
        </authorList>
    </citation>
    <scope>NUCLEOTIDE SEQUENCE [LARGE SCALE GENOMIC DNA]</scope>
</reference>
<comment type="subcellular location">
    <subcellularLocation>
        <location evidence="1 8">Cell membrane</location>
        <topology evidence="1 8">Multi-pass membrane protein</topology>
    </subcellularLocation>
</comment>
<feature type="transmembrane region" description="Helical" evidence="8">
    <location>
        <begin position="64"/>
        <end position="82"/>
    </location>
</feature>
<feature type="transmembrane region" description="Helical" evidence="8">
    <location>
        <begin position="221"/>
        <end position="239"/>
    </location>
</feature>
<feature type="transmembrane region" description="Helical" evidence="8">
    <location>
        <begin position="27"/>
        <end position="52"/>
    </location>
</feature>
<proteinExistence type="inferred from homology"/>
<feature type="transmembrane region" description="Helical" evidence="8">
    <location>
        <begin position="160"/>
        <end position="183"/>
    </location>
</feature>
<dbReference type="AlphaFoldDB" id="A0A1F8AWP9"/>